<evidence type="ECO:0000313" key="2">
    <source>
        <dbReference type="Proteomes" id="UP000616608"/>
    </source>
</evidence>
<reference evidence="1" key="1">
    <citation type="journal article" date="2014" name="Int. J. Syst. Evol. Microbiol.">
        <title>Complete genome sequence of Corynebacterium casei LMG S-19264T (=DSM 44701T), isolated from a smear-ripened cheese.</title>
        <authorList>
            <consortium name="US DOE Joint Genome Institute (JGI-PGF)"/>
            <person name="Walter F."/>
            <person name="Albersmeier A."/>
            <person name="Kalinowski J."/>
            <person name="Ruckert C."/>
        </authorList>
    </citation>
    <scope>NUCLEOTIDE SEQUENCE</scope>
    <source>
        <strain evidence="1">CGMCC 1.15760</strain>
    </source>
</reference>
<evidence type="ECO:0000313" key="1">
    <source>
        <dbReference type="EMBL" id="GGG32927.1"/>
    </source>
</evidence>
<protein>
    <submittedName>
        <fullName evidence="1">Uncharacterized protein</fullName>
    </submittedName>
</protein>
<gene>
    <name evidence="1" type="ORF">GCM10007425_29500</name>
</gene>
<dbReference type="InterPro" id="IPR010633">
    <property type="entry name" value="Phage_lambda_GpZ"/>
</dbReference>
<proteinExistence type="predicted"/>
<accession>A0A917LJM7</accession>
<dbReference type="EMBL" id="BMJT01000013">
    <property type="protein sequence ID" value="GGG32927.1"/>
    <property type="molecule type" value="Genomic_DNA"/>
</dbReference>
<dbReference type="Proteomes" id="UP000616608">
    <property type="component" value="Unassembled WGS sequence"/>
</dbReference>
<keyword evidence="2" id="KW-1185">Reference proteome</keyword>
<dbReference type="Pfam" id="PF06763">
    <property type="entry name" value="Minor_tail_Z"/>
    <property type="match status" value="1"/>
</dbReference>
<sequence>MVVSVHVDKQRIKEIKSQLDALQNEAPSVISRSMNRAITAIATSVNKGIRKEYRVEAASVKKAMKKKNASAANLSASVQVSGSPIGLNRFKVSPKTVNPKRRSQLKISVKKTGGGTIPGAFNADVNGIKVMKRTGVVHTATKGNYAGKRREKIERKFGPSVPQMAKNEEIASAARRRGGEVFEDRLKHEIQRLLGSGS</sequence>
<dbReference type="RefSeq" id="WP_188615836.1">
    <property type="nucleotide sequence ID" value="NZ_BMJT01000013.1"/>
</dbReference>
<dbReference type="AlphaFoldDB" id="A0A917LJM7"/>
<reference evidence="1" key="2">
    <citation type="submission" date="2020-09" db="EMBL/GenBank/DDBJ databases">
        <authorList>
            <person name="Sun Q."/>
            <person name="Zhou Y."/>
        </authorList>
    </citation>
    <scope>NUCLEOTIDE SEQUENCE</scope>
    <source>
        <strain evidence="1">CGMCC 1.15760</strain>
    </source>
</reference>
<name>A0A917LJM7_9BACI</name>
<organism evidence="1 2">
    <name type="scientific">Lysinibacillus alkalisoli</name>
    <dbReference type="NCBI Taxonomy" id="1911548"/>
    <lineage>
        <taxon>Bacteria</taxon>
        <taxon>Bacillati</taxon>
        <taxon>Bacillota</taxon>
        <taxon>Bacilli</taxon>
        <taxon>Bacillales</taxon>
        <taxon>Bacillaceae</taxon>
        <taxon>Lysinibacillus</taxon>
    </lineage>
</organism>
<comment type="caution">
    <text evidence="1">The sequence shown here is derived from an EMBL/GenBank/DDBJ whole genome shotgun (WGS) entry which is preliminary data.</text>
</comment>